<dbReference type="InterPro" id="IPR009040">
    <property type="entry name" value="Ferritin-like_diiron"/>
</dbReference>
<name>A0A1G9YGE4_9FIRM</name>
<evidence type="ECO:0000313" key="5">
    <source>
        <dbReference type="Proteomes" id="UP000187651"/>
    </source>
</evidence>
<evidence type="ECO:0000259" key="3">
    <source>
        <dbReference type="PROSITE" id="PS50905"/>
    </source>
</evidence>
<organism evidence="4 5">
    <name type="scientific">Lachnospira pectinoschiza</name>
    <dbReference type="NCBI Taxonomy" id="28052"/>
    <lineage>
        <taxon>Bacteria</taxon>
        <taxon>Bacillati</taxon>
        <taxon>Bacillota</taxon>
        <taxon>Clostridia</taxon>
        <taxon>Lachnospirales</taxon>
        <taxon>Lachnospiraceae</taxon>
        <taxon>Lachnospira</taxon>
    </lineage>
</organism>
<keyword evidence="1" id="KW-0409">Iron storage</keyword>
<feature type="domain" description="Ferritin-like diiron" evidence="3">
    <location>
        <begin position="1"/>
        <end position="143"/>
    </location>
</feature>
<evidence type="ECO:0000313" key="4">
    <source>
        <dbReference type="EMBL" id="SDN08259.1"/>
    </source>
</evidence>
<dbReference type="PROSITE" id="PS50905">
    <property type="entry name" value="FERRITIN_LIKE"/>
    <property type="match status" value="1"/>
</dbReference>
<dbReference type="AlphaFoldDB" id="A0A1G9YGE4"/>
<dbReference type="RefSeq" id="WP_074521879.1">
    <property type="nucleotide sequence ID" value="NZ_FNHZ01000005.1"/>
</dbReference>
<dbReference type="OrthoDB" id="9800505at2"/>
<dbReference type="InterPro" id="IPR008331">
    <property type="entry name" value="Ferritin_DPS_dom"/>
</dbReference>
<dbReference type="GO" id="GO:0008199">
    <property type="term" value="F:ferric iron binding"/>
    <property type="evidence" value="ECO:0007669"/>
    <property type="project" value="InterPro"/>
</dbReference>
<proteinExistence type="predicted"/>
<evidence type="ECO:0000256" key="1">
    <source>
        <dbReference type="ARBA" id="ARBA00022434"/>
    </source>
</evidence>
<dbReference type="Gene3D" id="1.20.1260.10">
    <property type="match status" value="1"/>
</dbReference>
<dbReference type="InterPro" id="IPR002024">
    <property type="entry name" value="Bacterioferritin"/>
</dbReference>
<dbReference type="EMBL" id="FNHZ01000005">
    <property type="protein sequence ID" value="SDN08259.1"/>
    <property type="molecule type" value="Genomic_DNA"/>
</dbReference>
<dbReference type="GO" id="GO:0006826">
    <property type="term" value="P:iron ion transport"/>
    <property type="evidence" value="ECO:0007669"/>
    <property type="project" value="InterPro"/>
</dbReference>
<dbReference type="Pfam" id="PF00210">
    <property type="entry name" value="Ferritin"/>
    <property type="match status" value="1"/>
</dbReference>
<reference evidence="5" key="1">
    <citation type="submission" date="2016-10" db="EMBL/GenBank/DDBJ databases">
        <authorList>
            <person name="Varghese N."/>
            <person name="Submissions S."/>
        </authorList>
    </citation>
    <scope>NUCLEOTIDE SEQUENCE [LARGE SCALE GENOMIC DNA]</scope>
    <source>
        <strain evidence="5">M83</strain>
    </source>
</reference>
<dbReference type="InterPro" id="IPR009078">
    <property type="entry name" value="Ferritin-like_SF"/>
</dbReference>
<dbReference type="InterPro" id="IPR012347">
    <property type="entry name" value="Ferritin-like"/>
</dbReference>
<protein>
    <submittedName>
        <fullName evidence="4">Bacterioferritin</fullName>
    </submittedName>
</protein>
<dbReference type="Proteomes" id="UP000187651">
    <property type="component" value="Unassembled WGS sequence"/>
</dbReference>
<sequence length="152" mass="17576">MANKEQTIKYLQAIVTGLSQQALGHDIQSKIFDSKGFKKLAEKYAEHAVEERGYVDQCIDRILDLGGEVKNEAKPEAKVCTNPIDWIKYDLQVSIDGLKFLEEVLEATKGDYTTYDILKDYYKDEEEDMYWAEQQLELIECIGTQNWIINQI</sequence>
<dbReference type="SUPFAM" id="SSF47240">
    <property type="entry name" value="Ferritin-like"/>
    <property type="match status" value="1"/>
</dbReference>
<evidence type="ECO:0000256" key="2">
    <source>
        <dbReference type="ARBA" id="ARBA00023004"/>
    </source>
</evidence>
<dbReference type="PRINTS" id="PR00601">
    <property type="entry name" value="BACFERRITIN"/>
</dbReference>
<keyword evidence="2" id="KW-0408">Iron</keyword>
<accession>A0A1G9YGE4</accession>
<keyword evidence="5" id="KW-1185">Reference proteome</keyword>
<gene>
    <name evidence="4" type="ORF">SAMN05216544_1836</name>
</gene>
<dbReference type="GO" id="GO:0006879">
    <property type="term" value="P:intracellular iron ion homeostasis"/>
    <property type="evidence" value="ECO:0007669"/>
    <property type="project" value="UniProtKB-KW"/>
</dbReference>